<evidence type="ECO:0000313" key="2">
    <source>
        <dbReference type="EMBL" id="KAH9379773.1"/>
    </source>
</evidence>
<name>A0A9J6GWC0_HAELO</name>
<evidence type="ECO:0000313" key="3">
    <source>
        <dbReference type="Proteomes" id="UP000821853"/>
    </source>
</evidence>
<keyword evidence="3" id="KW-1185">Reference proteome</keyword>
<accession>A0A9J6GWC0</accession>
<reference evidence="2 3" key="1">
    <citation type="journal article" date="2020" name="Cell">
        <title>Large-Scale Comparative Analyses of Tick Genomes Elucidate Their Genetic Diversity and Vector Capacities.</title>
        <authorList>
            <consortium name="Tick Genome and Microbiome Consortium (TIGMIC)"/>
            <person name="Jia N."/>
            <person name="Wang J."/>
            <person name="Shi W."/>
            <person name="Du L."/>
            <person name="Sun Y."/>
            <person name="Zhan W."/>
            <person name="Jiang J.F."/>
            <person name="Wang Q."/>
            <person name="Zhang B."/>
            <person name="Ji P."/>
            <person name="Bell-Sakyi L."/>
            <person name="Cui X.M."/>
            <person name="Yuan T.T."/>
            <person name="Jiang B.G."/>
            <person name="Yang W.F."/>
            <person name="Lam T.T."/>
            <person name="Chang Q.C."/>
            <person name="Ding S.J."/>
            <person name="Wang X.J."/>
            <person name="Zhu J.G."/>
            <person name="Ruan X.D."/>
            <person name="Zhao L."/>
            <person name="Wei J.T."/>
            <person name="Ye R.Z."/>
            <person name="Que T.C."/>
            <person name="Du C.H."/>
            <person name="Zhou Y.H."/>
            <person name="Cheng J.X."/>
            <person name="Dai P.F."/>
            <person name="Guo W.B."/>
            <person name="Han X.H."/>
            <person name="Huang E.J."/>
            <person name="Li L.F."/>
            <person name="Wei W."/>
            <person name="Gao Y.C."/>
            <person name="Liu J.Z."/>
            <person name="Shao H.Z."/>
            <person name="Wang X."/>
            <person name="Wang C.C."/>
            <person name="Yang T.C."/>
            <person name="Huo Q.B."/>
            <person name="Li W."/>
            <person name="Chen H.Y."/>
            <person name="Chen S.E."/>
            <person name="Zhou L.G."/>
            <person name="Ni X.B."/>
            <person name="Tian J.H."/>
            <person name="Sheng Y."/>
            <person name="Liu T."/>
            <person name="Pan Y.S."/>
            <person name="Xia L.Y."/>
            <person name="Li J."/>
            <person name="Zhao F."/>
            <person name="Cao W.C."/>
        </authorList>
    </citation>
    <scope>NUCLEOTIDE SEQUENCE [LARGE SCALE GENOMIC DNA]</scope>
    <source>
        <strain evidence="2">HaeL-2018</strain>
    </source>
</reference>
<protein>
    <submittedName>
        <fullName evidence="2">Uncharacterized protein</fullName>
    </submittedName>
</protein>
<dbReference type="VEuPathDB" id="VectorBase:HLOH_051532"/>
<proteinExistence type="predicted"/>
<gene>
    <name evidence="2" type="ORF">HPB48_017649</name>
</gene>
<organism evidence="2 3">
    <name type="scientific">Haemaphysalis longicornis</name>
    <name type="common">Bush tick</name>
    <dbReference type="NCBI Taxonomy" id="44386"/>
    <lineage>
        <taxon>Eukaryota</taxon>
        <taxon>Metazoa</taxon>
        <taxon>Ecdysozoa</taxon>
        <taxon>Arthropoda</taxon>
        <taxon>Chelicerata</taxon>
        <taxon>Arachnida</taxon>
        <taxon>Acari</taxon>
        <taxon>Parasitiformes</taxon>
        <taxon>Ixodida</taxon>
        <taxon>Ixodoidea</taxon>
        <taxon>Ixodidae</taxon>
        <taxon>Haemaphysalinae</taxon>
        <taxon>Haemaphysalis</taxon>
    </lineage>
</organism>
<dbReference type="OrthoDB" id="10514706at2759"/>
<dbReference type="EMBL" id="JABSTR010000010">
    <property type="protein sequence ID" value="KAH9379773.1"/>
    <property type="molecule type" value="Genomic_DNA"/>
</dbReference>
<comment type="caution">
    <text evidence="2">The sequence shown here is derived from an EMBL/GenBank/DDBJ whole genome shotgun (WGS) entry which is preliminary data.</text>
</comment>
<evidence type="ECO:0000256" key="1">
    <source>
        <dbReference type="SAM" id="MobiDB-lite"/>
    </source>
</evidence>
<dbReference type="AlphaFoldDB" id="A0A9J6GWC0"/>
<feature type="region of interest" description="Disordered" evidence="1">
    <location>
        <begin position="1"/>
        <end position="30"/>
    </location>
</feature>
<dbReference type="Proteomes" id="UP000821853">
    <property type="component" value="Chromosome 8"/>
</dbReference>
<sequence length="88" mass="9553">MPRESSSQATDAAAPDRFPRDPPAPSAPAAYRTLLPTLPTGKQSELSVFLHGDPSARPYGVEDFASALEKIIDLRTIECLGPFQYNHV</sequence>